<proteinExistence type="predicted"/>
<protein>
    <recommendedName>
        <fullName evidence="4">Golgi phosphoprotein 3 GPP34</fullName>
    </recommendedName>
</protein>
<evidence type="ECO:0000313" key="3">
    <source>
        <dbReference type="Proteomes" id="UP001199469"/>
    </source>
</evidence>
<name>A0ABS8PIP4_9PSEU</name>
<dbReference type="EMBL" id="JAJNDB010000010">
    <property type="protein sequence ID" value="MCD2198034.1"/>
    <property type="molecule type" value="Genomic_DNA"/>
</dbReference>
<sequence>MDGTTRPLFPGVSVAREVPVTMAVRAAGAALLHPGGMVAGVAAAALFGADLGPLDVTVDLDVAVTGVRARPGLRLRRRQLPTEEVTLVDGVRVTTPARTAYDLARWLPRGDAVVLLDVLCARTDLTLDNVRAVATAHRGDRDARLVAGVLDWADPRSSSARDSRLRVALRARGLPRPEVDQRLLDRDRREVARLSLAWPERRTAVSGQPSAAAAAEAVGWEVLEIHRVLDAVLDSLACRLLRSLERWHPPPWLHGPLIGKQPRPPGPDGECDGGLSRLVPA</sequence>
<comment type="caution">
    <text evidence="2">The sequence shown here is derived from an EMBL/GenBank/DDBJ whole genome shotgun (WGS) entry which is preliminary data.</text>
</comment>
<keyword evidence="3" id="KW-1185">Reference proteome</keyword>
<dbReference type="RefSeq" id="WP_230740591.1">
    <property type="nucleotide sequence ID" value="NZ_JAJNDB010000010.1"/>
</dbReference>
<evidence type="ECO:0000256" key="1">
    <source>
        <dbReference type="SAM" id="MobiDB-lite"/>
    </source>
</evidence>
<feature type="region of interest" description="Disordered" evidence="1">
    <location>
        <begin position="253"/>
        <end position="281"/>
    </location>
</feature>
<accession>A0ABS8PIP4</accession>
<organism evidence="2 3">
    <name type="scientific">Actinomycetospora endophytica</name>
    <dbReference type="NCBI Taxonomy" id="2291215"/>
    <lineage>
        <taxon>Bacteria</taxon>
        <taxon>Bacillati</taxon>
        <taxon>Actinomycetota</taxon>
        <taxon>Actinomycetes</taxon>
        <taxon>Pseudonocardiales</taxon>
        <taxon>Pseudonocardiaceae</taxon>
        <taxon>Actinomycetospora</taxon>
    </lineage>
</organism>
<reference evidence="2 3" key="1">
    <citation type="submission" date="2021-11" db="EMBL/GenBank/DDBJ databases">
        <title>Draft genome sequence of Actinomycetospora sp. SF1 isolated from the rhizosphere soil.</title>
        <authorList>
            <person name="Duangmal K."/>
            <person name="Chantavorakit T."/>
        </authorList>
    </citation>
    <scope>NUCLEOTIDE SEQUENCE [LARGE SCALE GENOMIC DNA]</scope>
    <source>
        <strain evidence="2 3">TBRC 5722</strain>
    </source>
</reference>
<dbReference type="Proteomes" id="UP001199469">
    <property type="component" value="Unassembled WGS sequence"/>
</dbReference>
<evidence type="ECO:0000313" key="2">
    <source>
        <dbReference type="EMBL" id="MCD2198034.1"/>
    </source>
</evidence>
<evidence type="ECO:0008006" key="4">
    <source>
        <dbReference type="Google" id="ProtNLM"/>
    </source>
</evidence>
<gene>
    <name evidence="2" type="ORF">LQ327_32150</name>
</gene>